<dbReference type="InterPro" id="IPR014710">
    <property type="entry name" value="RmlC-like_jellyroll"/>
</dbReference>
<dbReference type="AlphaFoldDB" id="A0A1V2H8U8"/>
<dbReference type="PANTHER" id="PTHR36440">
    <property type="entry name" value="PUTATIVE (AFU_ORTHOLOGUE AFUA_8G07350)-RELATED"/>
    <property type="match status" value="1"/>
</dbReference>
<sequence length="140" mass="15172">MPEIIDFGSFALRFLRDRHATGGSLDMFELILQPEGRMPVPHHHESWEETVYGLSGTLRYTVAGVDHDIGPGDSLFIPRGTVHGFSNPSGAEARCLCVLTPGVLGPEYFRELAALLTGGGKPDPAKAREIMLRYGLVPAA</sequence>
<feature type="domain" description="Cupin type-2" evidence="1">
    <location>
        <begin position="30"/>
        <end position="98"/>
    </location>
</feature>
<dbReference type="SUPFAM" id="SSF51182">
    <property type="entry name" value="RmlC-like cupins"/>
    <property type="match status" value="1"/>
</dbReference>
<protein>
    <submittedName>
        <fullName evidence="2">Cupin</fullName>
    </submittedName>
</protein>
<gene>
    <name evidence="2" type="ORF">BKE38_00980</name>
</gene>
<dbReference type="Proteomes" id="UP000188879">
    <property type="component" value="Unassembled WGS sequence"/>
</dbReference>
<name>A0A1V2H8U8_9PROT</name>
<dbReference type="RefSeq" id="WP_076955502.1">
    <property type="nucleotide sequence ID" value="NZ_MLCO01000005.1"/>
</dbReference>
<dbReference type="EMBL" id="MLCO01000005">
    <property type="protein sequence ID" value="ONG59041.1"/>
    <property type="molecule type" value="Genomic_DNA"/>
</dbReference>
<accession>A0A1V2H8U8</accession>
<evidence type="ECO:0000259" key="1">
    <source>
        <dbReference type="Pfam" id="PF07883"/>
    </source>
</evidence>
<dbReference type="Gene3D" id="2.60.120.10">
    <property type="entry name" value="Jelly Rolls"/>
    <property type="match status" value="1"/>
</dbReference>
<comment type="caution">
    <text evidence="2">The sequence shown here is derived from an EMBL/GenBank/DDBJ whole genome shotgun (WGS) entry which is preliminary data.</text>
</comment>
<dbReference type="InterPro" id="IPR053146">
    <property type="entry name" value="QDO-like"/>
</dbReference>
<dbReference type="InterPro" id="IPR013096">
    <property type="entry name" value="Cupin_2"/>
</dbReference>
<keyword evidence="3" id="KW-1185">Reference proteome</keyword>
<evidence type="ECO:0000313" key="3">
    <source>
        <dbReference type="Proteomes" id="UP000188879"/>
    </source>
</evidence>
<reference evidence="2 3" key="1">
    <citation type="submission" date="2016-10" db="EMBL/GenBank/DDBJ databases">
        <title>Draft Genome sequence of Roseomonas sp. strain M3.</title>
        <authorList>
            <person name="Subhash Y."/>
            <person name="Lee S."/>
        </authorList>
    </citation>
    <scope>NUCLEOTIDE SEQUENCE [LARGE SCALE GENOMIC DNA]</scope>
    <source>
        <strain evidence="2 3">M3</strain>
    </source>
</reference>
<organism evidence="2 3">
    <name type="scientific">Teichococcus deserti</name>
    <dbReference type="NCBI Taxonomy" id="1817963"/>
    <lineage>
        <taxon>Bacteria</taxon>
        <taxon>Pseudomonadati</taxon>
        <taxon>Pseudomonadota</taxon>
        <taxon>Alphaproteobacteria</taxon>
        <taxon>Acetobacterales</taxon>
        <taxon>Roseomonadaceae</taxon>
        <taxon>Roseomonas</taxon>
    </lineage>
</organism>
<dbReference type="PANTHER" id="PTHR36440:SF1">
    <property type="entry name" value="PUTATIVE (AFU_ORTHOLOGUE AFUA_8G07350)-RELATED"/>
    <property type="match status" value="1"/>
</dbReference>
<proteinExistence type="predicted"/>
<evidence type="ECO:0000313" key="2">
    <source>
        <dbReference type="EMBL" id="ONG59041.1"/>
    </source>
</evidence>
<dbReference type="InterPro" id="IPR011051">
    <property type="entry name" value="RmlC_Cupin_sf"/>
</dbReference>
<dbReference type="CDD" id="cd06979">
    <property type="entry name" value="cupin_RemF-like"/>
    <property type="match status" value="1"/>
</dbReference>
<dbReference type="Pfam" id="PF07883">
    <property type="entry name" value="Cupin_2"/>
    <property type="match status" value="1"/>
</dbReference>